<dbReference type="SFLD" id="SFLDG01204">
    <property type="entry name" value="Grx2-like.1"/>
    <property type="match status" value="1"/>
</dbReference>
<dbReference type="InterPro" id="IPR036249">
    <property type="entry name" value="Thioredoxin-like_sf"/>
</dbReference>
<dbReference type="InterPro" id="IPR007494">
    <property type="entry name" value="Glutaredoxin2_C"/>
</dbReference>
<dbReference type="PROSITE" id="PS50404">
    <property type="entry name" value="GST_NTER"/>
    <property type="match status" value="1"/>
</dbReference>
<dbReference type="Gene3D" id="3.40.30.10">
    <property type="entry name" value="Glutaredoxin"/>
    <property type="match status" value="1"/>
</dbReference>
<accession>A0A378UGC9</accession>
<gene>
    <name evidence="2" type="primary">grxB</name>
    <name evidence="2" type="ORF">NCTC10295_00226</name>
</gene>
<dbReference type="EMBL" id="UGQS01000001">
    <property type="protein sequence ID" value="STZ75502.1"/>
    <property type="molecule type" value="Genomic_DNA"/>
</dbReference>
<dbReference type="InterPro" id="IPR011767">
    <property type="entry name" value="GLR_AS"/>
</dbReference>
<organism evidence="2 3">
    <name type="scientific">Bergeriella denitrificans</name>
    <name type="common">Neisseria denitrificans</name>
    <dbReference type="NCBI Taxonomy" id="494"/>
    <lineage>
        <taxon>Bacteria</taxon>
        <taxon>Pseudomonadati</taxon>
        <taxon>Pseudomonadota</taxon>
        <taxon>Betaproteobacteria</taxon>
        <taxon>Neisseriales</taxon>
        <taxon>Neisseriaceae</taxon>
        <taxon>Bergeriella</taxon>
    </lineage>
</organism>
<reference evidence="2 3" key="1">
    <citation type="submission" date="2018-06" db="EMBL/GenBank/DDBJ databases">
        <authorList>
            <consortium name="Pathogen Informatics"/>
            <person name="Doyle S."/>
        </authorList>
    </citation>
    <scope>NUCLEOTIDE SEQUENCE [LARGE SCALE GENOMIC DNA]</scope>
    <source>
        <strain evidence="2 3">NCTC10295</strain>
    </source>
</reference>
<evidence type="ECO:0000259" key="1">
    <source>
        <dbReference type="PROSITE" id="PS50404"/>
    </source>
</evidence>
<dbReference type="Pfam" id="PF04399">
    <property type="entry name" value="Glutaredoxin2_C"/>
    <property type="match status" value="1"/>
</dbReference>
<dbReference type="PROSITE" id="PS51354">
    <property type="entry name" value="GLUTAREDOXIN_2"/>
    <property type="match status" value="1"/>
</dbReference>
<dbReference type="NCBIfam" id="TIGR02182">
    <property type="entry name" value="GRXB"/>
    <property type="match status" value="1"/>
</dbReference>
<dbReference type="SUPFAM" id="SSF52833">
    <property type="entry name" value="Thioredoxin-like"/>
    <property type="match status" value="1"/>
</dbReference>
<dbReference type="CDD" id="cd03037">
    <property type="entry name" value="GST_N_GRX2"/>
    <property type="match status" value="1"/>
</dbReference>
<dbReference type="SMR" id="A0A378UGC9"/>
<evidence type="ECO:0000313" key="3">
    <source>
        <dbReference type="Proteomes" id="UP000254651"/>
    </source>
</evidence>
<sequence length="216" mass="24116">MKLYIYDHCPFCVRARMIFGLRGVAVEQVVLANDDEANPIRMIGAKQVPILEKDDGSFMGESLDIVRYVDELAGKGRLKEEVRPEVQAWLDKVGEYVNKLVQPRMVKIGLPEFAEASAVRYFTEKKEQNIGNFEQNLADTPQYLAQIHADLQALEVYAAGGDAGFGGETGMEDILLFPVLRNLTIVKGIEWPAQTAAYVARMSRASGVNLYMERAI</sequence>
<dbReference type="Proteomes" id="UP000254651">
    <property type="component" value="Unassembled WGS sequence"/>
</dbReference>
<keyword evidence="3" id="KW-1185">Reference proteome</keyword>
<dbReference type="PROSITE" id="PS00195">
    <property type="entry name" value="GLUTAREDOXIN_1"/>
    <property type="match status" value="1"/>
</dbReference>
<dbReference type="Gene3D" id="1.20.1050.10">
    <property type="match status" value="1"/>
</dbReference>
<dbReference type="SFLD" id="SFLDS00019">
    <property type="entry name" value="Glutathione_Transferase_(cytos"/>
    <property type="match status" value="1"/>
</dbReference>
<dbReference type="NCBIfam" id="NF007702">
    <property type="entry name" value="PRK10387.1"/>
    <property type="match status" value="1"/>
</dbReference>
<proteinExistence type="predicted"/>
<dbReference type="AlphaFoldDB" id="A0A378UGC9"/>
<name>A0A378UGC9_BERDE</name>
<dbReference type="Pfam" id="PF13417">
    <property type="entry name" value="GST_N_3"/>
    <property type="match status" value="1"/>
</dbReference>
<dbReference type="RefSeq" id="WP_066079622.1">
    <property type="nucleotide sequence ID" value="NZ_CP181246.1"/>
</dbReference>
<dbReference type="InterPro" id="IPR036282">
    <property type="entry name" value="Glutathione-S-Trfase_C_sf"/>
</dbReference>
<protein>
    <submittedName>
        <fullName evidence="2">Glutaredoxin</fullName>
    </submittedName>
</protein>
<feature type="domain" description="GST N-terminal" evidence="1">
    <location>
        <begin position="1"/>
        <end position="77"/>
    </location>
</feature>
<evidence type="ECO:0000313" key="2">
    <source>
        <dbReference type="EMBL" id="STZ75502.1"/>
    </source>
</evidence>
<dbReference type="SFLD" id="SFLDG01183">
    <property type="entry name" value="Grx2-like"/>
    <property type="match status" value="1"/>
</dbReference>
<dbReference type="CDD" id="cd03199">
    <property type="entry name" value="GST_C_GRX2"/>
    <property type="match status" value="1"/>
</dbReference>
<dbReference type="SUPFAM" id="SSF47616">
    <property type="entry name" value="GST C-terminal domain-like"/>
    <property type="match status" value="1"/>
</dbReference>
<dbReference type="InterPro" id="IPR040079">
    <property type="entry name" value="Glutathione_S-Trfase"/>
</dbReference>
<dbReference type="InterPro" id="IPR004045">
    <property type="entry name" value="Glutathione_S-Trfase_N"/>
</dbReference>
<dbReference type="InterPro" id="IPR011901">
    <property type="entry name" value="Grx2"/>
</dbReference>
<dbReference type="GO" id="GO:0005829">
    <property type="term" value="C:cytosol"/>
    <property type="evidence" value="ECO:0007669"/>
    <property type="project" value="InterPro"/>
</dbReference>